<gene>
    <name evidence="1" type="ORF">J3Q64DRAFT_1638364</name>
</gene>
<proteinExistence type="predicted"/>
<reference evidence="1 2" key="1">
    <citation type="submission" date="2024-04" db="EMBL/GenBank/DDBJ databases">
        <title>Symmetric and asymmetric DNA N6-adenine methylation regulates different biological responses in Mucorales.</title>
        <authorList>
            <consortium name="Lawrence Berkeley National Laboratory"/>
            <person name="Lax C."/>
            <person name="Mondo S.J."/>
            <person name="Osorio-Concepcion M."/>
            <person name="Muszewska A."/>
            <person name="Corrochano-Luque M."/>
            <person name="Gutierrez G."/>
            <person name="Riley R."/>
            <person name="Lipzen A."/>
            <person name="Guo J."/>
            <person name="Hundley H."/>
            <person name="Amirebrahimi M."/>
            <person name="Ng V."/>
            <person name="Lorenzo-Gutierrez D."/>
            <person name="Binder U."/>
            <person name="Yang J."/>
            <person name="Song Y."/>
            <person name="Canovas D."/>
            <person name="Navarro E."/>
            <person name="Freitag M."/>
            <person name="Gabaldon T."/>
            <person name="Grigoriev I.V."/>
            <person name="Corrochano L.M."/>
            <person name="Nicolas F.E."/>
            <person name="Garre V."/>
        </authorList>
    </citation>
    <scope>NUCLEOTIDE SEQUENCE [LARGE SCALE GENOMIC DNA]</scope>
    <source>
        <strain evidence="1 2">L51</strain>
    </source>
</reference>
<organism evidence="1 2">
    <name type="scientific">Phycomyces blakesleeanus</name>
    <dbReference type="NCBI Taxonomy" id="4837"/>
    <lineage>
        <taxon>Eukaryota</taxon>
        <taxon>Fungi</taxon>
        <taxon>Fungi incertae sedis</taxon>
        <taxon>Mucoromycota</taxon>
        <taxon>Mucoromycotina</taxon>
        <taxon>Mucoromycetes</taxon>
        <taxon>Mucorales</taxon>
        <taxon>Phycomycetaceae</taxon>
        <taxon>Phycomyces</taxon>
    </lineage>
</organism>
<sequence length="237" mass="28058">MADDESPFQFDFDDDVFLTERIRSKPETVKVEYEAKQETDGWFHSTKNYEVLMLERHGPNQLKSAIEHDYLYKRYERALEGAIYPHCNNRHGDALASLVDYSQQRRLDYAAWRQMAAIFMDAWTKDKNLNENPEEMRINIAFLCLQRAHRIMTSSRWFLKSEFVRRRYERELKVLVKEMEAVEQGDAGQFVAWINGPKPNAKAAGLGVYKWKDIEWIACEWTSLFEEEEEQVKVADL</sequence>
<keyword evidence="2" id="KW-1185">Reference proteome</keyword>
<comment type="caution">
    <text evidence="1">The sequence shown here is derived from an EMBL/GenBank/DDBJ whole genome shotgun (WGS) entry which is preliminary data.</text>
</comment>
<accession>A0ABR3B1K4</accession>
<dbReference type="Proteomes" id="UP001448207">
    <property type="component" value="Unassembled WGS sequence"/>
</dbReference>
<name>A0ABR3B1K4_PHYBL</name>
<dbReference type="EMBL" id="JBCLYO010000007">
    <property type="protein sequence ID" value="KAL0087388.1"/>
    <property type="molecule type" value="Genomic_DNA"/>
</dbReference>
<evidence type="ECO:0000313" key="1">
    <source>
        <dbReference type="EMBL" id="KAL0087388.1"/>
    </source>
</evidence>
<protein>
    <submittedName>
        <fullName evidence="1">Uncharacterized protein</fullName>
    </submittedName>
</protein>
<evidence type="ECO:0000313" key="2">
    <source>
        <dbReference type="Proteomes" id="UP001448207"/>
    </source>
</evidence>